<evidence type="ECO:0000313" key="4">
    <source>
        <dbReference type="EMBL" id="KAF2136813.1"/>
    </source>
</evidence>
<sequence length="168" mass="18146">MIKELAIYEEALHEVRATEETLLSTLSFAPSEGTSTSASTSTTPDAPALSVGYARTLLVFATAADAAAHNPAGMALHFHNYSTWRSAPGIYIEDLIVRQAQRGKGYGSLLLGALAKEVRRIGGERLEWACLKCNEPSLKFYKGVGAERMDDWVSLRTSDEALRALAGV</sequence>
<feature type="domain" description="N-acetyltransferase" evidence="3">
    <location>
        <begin position="1"/>
        <end position="160"/>
    </location>
</feature>
<dbReference type="SUPFAM" id="SSF55729">
    <property type="entry name" value="Acyl-CoA N-acyltransferases (Nat)"/>
    <property type="match status" value="1"/>
</dbReference>
<organism evidence="4 5">
    <name type="scientific">Aplosporella prunicola CBS 121167</name>
    <dbReference type="NCBI Taxonomy" id="1176127"/>
    <lineage>
        <taxon>Eukaryota</taxon>
        <taxon>Fungi</taxon>
        <taxon>Dikarya</taxon>
        <taxon>Ascomycota</taxon>
        <taxon>Pezizomycotina</taxon>
        <taxon>Dothideomycetes</taxon>
        <taxon>Dothideomycetes incertae sedis</taxon>
        <taxon>Botryosphaeriales</taxon>
        <taxon>Aplosporellaceae</taxon>
        <taxon>Aplosporella</taxon>
    </lineage>
</organism>
<gene>
    <name evidence="4" type="ORF">K452DRAFT_292047</name>
</gene>
<evidence type="ECO:0000256" key="2">
    <source>
        <dbReference type="ARBA" id="ARBA00023315"/>
    </source>
</evidence>
<name>A0A6A6B047_9PEZI</name>
<dbReference type="Proteomes" id="UP000799438">
    <property type="component" value="Unassembled WGS sequence"/>
</dbReference>
<dbReference type="EMBL" id="ML995511">
    <property type="protein sequence ID" value="KAF2136813.1"/>
    <property type="molecule type" value="Genomic_DNA"/>
</dbReference>
<keyword evidence="1" id="KW-0808">Transferase</keyword>
<dbReference type="Pfam" id="PF00583">
    <property type="entry name" value="Acetyltransf_1"/>
    <property type="match status" value="1"/>
</dbReference>
<dbReference type="CDD" id="cd04301">
    <property type="entry name" value="NAT_SF"/>
    <property type="match status" value="1"/>
</dbReference>
<evidence type="ECO:0000259" key="3">
    <source>
        <dbReference type="PROSITE" id="PS51186"/>
    </source>
</evidence>
<dbReference type="OrthoDB" id="7305308at2759"/>
<reference evidence="4" key="1">
    <citation type="journal article" date="2020" name="Stud. Mycol.">
        <title>101 Dothideomycetes genomes: a test case for predicting lifestyles and emergence of pathogens.</title>
        <authorList>
            <person name="Haridas S."/>
            <person name="Albert R."/>
            <person name="Binder M."/>
            <person name="Bloem J."/>
            <person name="Labutti K."/>
            <person name="Salamov A."/>
            <person name="Andreopoulos B."/>
            <person name="Baker S."/>
            <person name="Barry K."/>
            <person name="Bills G."/>
            <person name="Bluhm B."/>
            <person name="Cannon C."/>
            <person name="Castanera R."/>
            <person name="Culley D."/>
            <person name="Daum C."/>
            <person name="Ezra D."/>
            <person name="Gonzalez J."/>
            <person name="Henrissat B."/>
            <person name="Kuo A."/>
            <person name="Liang C."/>
            <person name="Lipzen A."/>
            <person name="Lutzoni F."/>
            <person name="Magnuson J."/>
            <person name="Mondo S."/>
            <person name="Nolan M."/>
            <person name="Ohm R."/>
            <person name="Pangilinan J."/>
            <person name="Park H.-J."/>
            <person name="Ramirez L."/>
            <person name="Alfaro M."/>
            <person name="Sun H."/>
            <person name="Tritt A."/>
            <person name="Yoshinaga Y."/>
            <person name="Zwiers L.-H."/>
            <person name="Turgeon B."/>
            <person name="Goodwin S."/>
            <person name="Spatafora J."/>
            <person name="Crous P."/>
            <person name="Grigoriev I."/>
        </authorList>
    </citation>
    <scope>NUCLEOTIDE SEQUENCE</scope>
    <source>
        <strain evidence="4">CBS 121167</strain>
    </source>
</reference>
<dbReference type="Gene3D" id="3.40.630.30">
    <property type="match status" value="1"/>
</dbReference>
<dbReference type="PANTHER" id="PTHR10545:SF29">
    <property type="entry name" value="GH14572P-RELATED"/>
    <property type="match status" value="1"/>
</dbReference>
<keyword evidence="5" id="KW-1185">Reference proteome</keyword>
<proteinExistence type="predicted"/>
<dbReference type="InterPro" id="IPR051016">
    <property type="entry name" value="Diverse_Substrate_AcTransf"/>
</dbReference>
<dbReference type="InterPro" id="IPR016181">
    <property type="entry name" value="Acyl_CoA_acyltransferase"/>
</dbReference>
<protein>
    <recommendedName>
        <fullName evidence="3">N-acetyltransferase domain-containing protein</fullName>
    </recommendedName>
</protein>
<evidence type="ECO:0000313" key="5">
    <source>
        <dbReference type="Proteomes" id="UP000799438"/>
    </source>
</evidence>
<evidence type="ECO:0000256" key="1">
    <source>
        <dbReference type="ARBA" id="ARBA00022679"/>
    </source>
</evidence>
<dbReference type="PROSITE" id="PS51186">
    <property type="entry name" value="GNAT"/>
    <property type="match status" value="1"/>
</dbReference>
<dbReference type="InterPro" id="IPR000182">
    <property type="entry name" value="GNAT_dom"/>
</dbReference>
<dbReference type="AlphaFoldDB" id="A0A6A6B047"/>
<dbReference type="GO" id="GO:0008080">
    <property type="term" value="F:N-acetyltransferase activity"/>
    <property type="evidence" value="ECO:0007669"/>
    <property type="project" value="TreeGrafter"/>
</dbReference>
<accession>A0A6A6B047</accession>
<dbReference type="GeneID" id="54298791"/>
<dbReference type="PANTHER" id="PTHR10545">
    <property type="entry name" value="DIAMINE N-ACETYLTRANSFERASE"/>
    <property type="match status" value="1"/>
</dbReference>
<dbReference type="RefSeq" id="XP_033392531.1">
    <property type="nucleotide sequence ID" value="XM_033541295.1"/>
</dbReference>
<keyword evidence="2" id="KW-0012">Acyltransferase</keyword>